<dbReference type="AlphaFoldDB" id="A0A2S5J2R7"/>
<proteinExistence type="predicted"/>
<keyword evidence="2" id="KW-0808">Transferase</keyword>
<dbReference type="Pfam" id="PF13302">
    <property type="entry name" value="Acetyltransf_3"/>
    <property type="match status" value="1"/>
</dbReference>
<sequence>MVRVWPLFGLVLTTPRLVLTPVRDEHLPELIDAVLAGIHDPAEMPFTVPWTDAPREVLITETARHQWRVRAGVSRENWTINFAVLHAGRVIGVQDLNARSFPSLRRVGSGSWLTRTAHGQGLGTEMRSAVLQFAFDHLGATSAVSEAAAWNGASLGVSTRLGYAPNGTSLVEARPGEVDVQQNLLLMREDFLRPGWVVDVQGGDAALELLSPGTPD</sequence>
<feature type="domain" description="N-acetyltransferase" evidence="1">
    <location>
        <begin position="25"/>
        <end position="185"/>
    </location>
</feature>
<dbReference type="InterPro" id="IPR016181">
    <property type="entry name" value="Acyl_CoA_acyltransferase"/>
</dbReference>
<accession>A0A2S5J2R7</accession>
<comment type="caution">
    <text evidence="2">The sequence shown here is derived from an EMBL/GenBank/DDBJ whole genome shotgun (WGS) entry which is preliminary data.</text>
</comment>
<dbReference type="Proteomes" id="UP000239297">
    <property type="component" value="Unassembled WGS sequence"/>
</dbReference>
<dbReference type="OrthoDB" id="3466127at2"/>
<reference evidence="2 3" key="1">
    <citation type="journal article" date="2014" name="Int. J. Syst. Evol. Microbiol.">
        <title>Arthrobacter pityocampae sp. nov., isolated from Thaumetopoea pityocampa (Lep., Thaumetopoeidae).</title>
        <authorList>
            <person name="Ince I.A."/>
            <person name="Demirbag Z."/>
            <person name="Kati H."/>
        </authorList>
    </citation>
    <scope>NUCLEOTIDE SEQUENCE [LARGE SCALE GENOMIC DNA]</scope>
    <source>
        <strain evidence="2 3">Tp2</strain>
    </source>
</reference>
<protein>
    <submittedName>
        <fullName evidence="2">N-acetyltransferase</fullName>
    </submittedName>
</protein>
<gene>
    <name evidence="2" type="ORF">C4K88_01885</name>
</gene>
<dbReference type="EMBL" id="PRKW01000001">
    <property type="protein sequence ID" value="PPB51030.1"/>
    <property type="molecule type" value="Genomic_DNA"/>
</dbReference>
<dbReference type="PANTHER" id="PTHR43441">
    <property type="entry name" value="RIBOSOMAL-PROTEIN-SERINE ACETYLTRANSFERASE"/>
    <property type="match status" value="1"/>
</dbReference>
<name>A0A2S5J2R7_9MICC</name>
<evidence type="ECO:0000259" key="1">
    <source>
        <dbReference type="PROSITE" id="PS51186"/>
    </source>
</evidence>
<dbReference type="InterPro" id="IPR051908">
    <property type="entry name" value="Ribosomal_N-acetyltransferase"/>
</dbReference>
<evidence type="ECO:0000313" key="3">
    <source>
        <dbReference type="Proteomes" id="UP000239297"/>
    </source>
</evidence>
<dbReference type="PANTHER" id="PTHR43441:SF11">
    <property type="entry name" value="RIBOSOMAL-PROTEIN-SERINE ACETYLTRANSFERASE"/>
    <property type="match status" value="1"/>
</dbReference>
<dbReference type="GO" id="GO:1990189">
    <property type="term" value="F:protein N-terminal-serine acetyltransferase activity"/>
    <property type="evidence" value="ECO:0007669"/>
    <property type="project" value="TreeGrafter"/>
</dbReference>
<keyword evidence="3" id="KW-1185">Reference proteome</keyword>
<dbReference type="GO" id="GO:0008999">
    <property type="term" value="F:protein-N-terminal-alanine acetyltransferase activity"/>
    <property type="evidence" value="ECO:0007669"/>
    <property type="project" value="TreeGrafter"/>
</dbReference>
<dbReference type="InterPro" id="IPR000182">
    <property type="entry name" value="GNAT_dom"/>
</dbReference>
<organism evidence="2 3">
    <name type="scientific">Arthrobacter pityocampae</name>
    <dbReference type="NCBI Taxonomy" id="547334"/>
    <lineage>
        <taxon>Bacteria</taxon>
        <taxon>Bacillati</taxon>
        <taxon>Actinomycetota</taxon>
        <taxon>Actinomycetes</taxon>
        <taxon>Micrococcales</taxon>
        <taxon>Micrococcaceae</taxon>
        <taxon>Arthrobacter</taxon>
    </lineage>
</organism>
<dbReference type="SUPFAM" id="SSF55729">
    <property type="entry name" value="Acyl-CoA N-acyltransferases (Nat)"/>
    <property type="match status" value="1"/>
</dbReference>
<dbReference type="Gene3D" id="3.40.630.30">
    <property type="match status" value="1"/>
</dbReference>
<dbReference type="PROSITE" id="PS51186">
    <property type="entry name" value="GNAT"/>
    <property type="match status" value="1"/>
</dbReference>
<evidence type="ECO:0000313" key="2">
    <source>
        <dbReference type="EMBL" id="PPB51030.1"/>
    </source>
</evidence>
<dbReference type="GO" id="GO:0005737">
    <property type="term" value="C:cytoplasm"/>
    <property type="evidence" value="ECO:0007669"/>
    <property type="project" value="TreeGrafter"/>
</dbReference>